<protein>
    <submittedName>
        <fullName evidence="1">Uncharacterized protein</fullName>
    </submittedName>
</protein>
<name>A0A5N6JZ46_MONLA</name>
<evidence type="ECO:0000313" key="1">
    <source>
        <dbReference type="EMBL" id="KAB8294790.1"/>
    </source>
</evidence>
<dbReference type="EMBL" id="VIGI01000010">
    <property type="protein sequence ID" value="KAB8294790.1"/>
    <property type="molecule type" value="Genomic_DNA"/>
</dbReference>
<dbReference type="OrthoDB" id="3513524at2759"/>
<proteinExistence type="predicted"/>
<accession>A0A5N6JZ46</accession>
<evidence type="ECO:0000313" key="2">
    <source>
        <dbReference type="Proteomes" id="UP000326757"/>
    </source>
</evidence>
<gene>
    <name evidence="1" type="ORF">EYC80_006751</name>
</gene>
<organism evidence="1 2">
    <name type="scientific">Monilinia laxa</name>
    <name type="common">Brown rot fungus</name>
    <name type="synonym">Sclerotinia laxa</name>
    <dbReference type="NCBI Taxonomy" id="61186"/>
    <lineage>
        <taxon>Eukaryota</taxon>
        <taxon>Fungi</taxon>
        <taxon>Dikarya</taxon>
        <taxon>Ascomycota</taxon>
        <taxon>Pezizomycotina</taxon>
        <taxon>Leotiomycetes</taxon>
        <taxon>Helotiales</taxon>
        <taxon>Sclerotiniaceae</taxon>
        <taxon>Monilinia</taxon>
    </lineage>
</organism>
<comment type="caution">
    <text evidence="1">The sequence shown here is derived from an EMBL/GenBank/DDBJ whole genome shotgun (WGS) entry which is preliminary data.</text>
</comment>
<dbReference type="AlphaFoldDB" id="A0A5N6JZ46"/>
<dbReference type="Proteomes" id="UP000326757">
    <property type="component" value="Unassembled WGS sequence"/>
</dbReference>
<keyword evidence="2" id="KW-1185">Reference proteome</keyword>
<sequence length="198" mass="22380">MRFSMKELTVGAFAIGTAIAQSVPMMETLELSNPMEDTSDLTIIRDDNGQQNTLIIKNMDEKTRIVHFRSEYPESMKKYKMIGHELVLKGGQVAWVDVPHQFSGNLVAFIPGDPEKMRSLAEISFQSGAHHDITFYDVSAVTTHTDQDGVHFMYPLSEAGARSGCHRFPCDTAYREWNDDKNTYSTKDTKMVIELYSS</sequence>
<reference evidence="1 2" key="1">
    <citation type="submission" date="2019-06" db="EMBL/GenBank/DDBJ databases">
        <title>Genome Sequence of the Brown Rot Fungal Pathogen Monilinia laxa.</title>
        <authorList>
            <person name="De Miccolis Angelini R.M."/>
            <person name="Landi L."/>
            <person name="Abate D."/>
            <person name="Pollastro S."/>
            <person name="Romanazzi G."/>
            <person name="Faretra F."/>
        </authorList>
    </citation>
    <scope>NUCLEOTIDE SEQUENCE [LARGE SCALE GENOMIC DNA]</scope>
    <source>
        <strain evidence="1 2">Mlax316</strain>
    </source>
</reference>